<gene>
    <name evidence="1" type="ORF">GUJ93_ZPchr0007g6300</name>
</gene>
<organism evidence="1 2">
    <name type="scientific">Zizania palustris</name>
    <name type="common">Northern wild rice</name>
    <dbReference type="NCBI Taxonomy" id="103762"/>
    <lineage>
        <taxon>Eukaryota</taxon>
        <taxon>Viridiplantae</taxon>
        <taxon>Streptophyta</taxon>
        <taxon>Embryophyta</taxon>
        <taxon>Tracheophyta</taxon>
        <taxon>Spermatophyta</taxon>
        <taxon>Magnoliopsida</taxon>
        <taxon>Liliopsida</taxon>
        <taxon>Poales</taxon>
        <taxon>Poaceae</taxon>
        <taxon>BOP clade</taxon>
        <taxon>Oryzoideae</taxon>
        <taxon>Oryzeae</taxon>
        <taxon>Zizaniinae</taxon>
        <taxon>Zizania</taxon>
    </lineage>
</organism>
<keyword evidence="2" id="KW-1185">Reference proteome</keyword>
<reference evidence="1" key="2">
    <citation type="submission" date="2021-02" db="EMBL/GenBank/DDBJ databases">
        <authorList>
            <person name="Kimball J.A."/>
            <person name="Haas M.W."/>
            <person name="Macchietto M."/>
            <person name="Kono T."/>
            <person name="Duquette J."/>
            <person name="Shao M."/>
        </authorList>
    </citation>
    <scope>NUCLEOTIDE SEQUENCE</scope>
    <source>
        <tissue evidence="1">Fresh leaf tissue</tissue>
    </source>
</reference>
<dbReference type="Proteomes" id="UP000729402">
    <property type="component" value="Unassembled WGS sequence"/>
</dbReference>
<evidence type="ECO:0000313" key="1">
    <source>
        <dbReference type="EMBL" id="KAG8079811.1"/>
    </source>
</evidence>
<protein>
    <submittedName>
        <fullName evidence="1">Uncharacterized protein</fullName>
    </submittedName>
</protein>
<comment type="caution">
    <text evidence="1">The sequence shown here is derived from an EMBL/GenBank/DDBJ whole genome shotgun (WGS) entry which is preliminary data.</text>
</comment>
<evidence type="ECO:0000313" key="2">
    <source>
        <dbReference type="Proteomes" id="UP000729402"/>
    </source>
</evidence>
<reference evidence="1" key="1">
    <citation type="journal article" date="2021" name="bioRxiv">
        <title>Whole Genome Assembly and Annotation of Northern Wild Rice, Zizania palustris L., Supports a Whole Genome Duplication in the Zizania Genus.</title>
        <authorList>
            <person name="Haas M."/>
            <person name="Kono T."/>
            <person name="Macchietto M."/>
            <person name="Millas R."/>
            <person name="McGilp L."/>
            <person name="Shao M."/>
            <person name="Duquette J."/>
            <person name="Hirsch C.N."/>
            <person name="Kimball J."/>
        </authorList>
    </citation>
    <scope>NUCLEOTIDE SEQUENCE</scope>
    <source>
        <tissue evidence="1">Fresh leaf tissue</tissue>
    </source>
</reference>
<dbReference type="EMBL" id="JAAALK010000282">
    <property type="protein sequence ID" value="KAG8079811.1"/>
    <property type="molecule type" value="Genomic_DNA"/>
</dbReference>
<proteinExistence type="predicted"/>
<accession>A0A8J5SPR8</accession>
<dbReference type="AlphaFoldDB" id="A0A8J5SPR8"/>
<sequence>MVSVVVVRRATNKLSERIVKCLICIFIRLLRSSRQAKLEKLSTNYMILHLSLAHRAQGATAAEVRKPMSGQGAAVAMSLDACGEGLFFCC</sequence>
<name>A0A8J5SPR8_ZIZPA</name>